<feature type="transmembrane region" description="Helical" evidence="2">
    <location>
        <begin position="209"/>
        <end position="230"/>
    </location>
</feature>
<name>A0A1M6TDR8_9ACTN</name>
<reference evidence="3 4" key="1">
    <citation type="submission" date="2016-11" db="EMBL/GenBank/DDBJ databases">
        <authorList>
            <person name="Jaros S."/>
            <person name="Januszkiewicz K."/>
            <person name="Wedrychowicz H."/>
        </authorList>
    </citation>
    <scope>NUCLEOTIDE SEQUENCE [LARGE SCALE GENOMIC DNA]</scope>
    <source>
        <strain evidence="3 4">CGMCC 4.5723</strain>
    </source>
</reference>
<dbReference type="EMBL" id="FQZK01000023">
    <property type="protein sequence ID" value="SHK55145.1"/>
    <property type="molecule type" value="Genomic_DNA"/>
</dbReference>
<feature type="compositionally biased region" description="Basic and acidic residues" evidence="1">
    <location>
        <begin position="430"/>
        <end position="441"/>
    </location>
</feature>
<keyword evidence="4" id="KW-1185">Reference proteome</keyword>
<protein>
    <submittedName>
        <fullName evidence="3">Predicted arabinose efflux permease, MFS family</fullName>
    </submittedName>
</protein>
<evidence type="ECO:0000256" key="1">
    <source>
        <dbReference type="SAM" id="MobiDB-lite"/>
    </source>
</evidence>
<dbReference type="STRING" id="758803.SAMN05421803_12334"/>
<dbReference type="InterPro" id="IPR036259">
    <property type="entry name" value="MFS_trans_sf"/>
</dbReference>
<evidence type="ECO:0000313" key="3">
    <source>
        <dbReference type="EMBL" id="SHK55145.1"/>
    </source>
</evidence>
<dbReference type="Proteomes" id="UP000184452">
    <property type="component" value="Unassembled WGS sequence"/>
</dbReference>
<dbReference type="AlphaFoldDB" id="A0A1M6TDR8"/>
<feature type="transmembrane region" description="Helical" evidence="2">
    <location>
        <begin position="333"/>
        <end position="356"/>
    </location>
</feature>
<dbReference type="GO" id="GO:0022857">
    <property type="term" value="F:transmembrane transporter activity"/>
    <property type="evidence" value="ECO:0007669"/>
    <property type="project" value="InterPro"/>
</dbReference>
<evidence type="ECO:0000313" key="4">
    <source>
        <dbReference type="Proteomes" id="UP000184452"/>
    </source>
</evidence>
<proteinExistence type="predicted"/>
<accession>A0A1M6TDR8</accession>
<feature type="transmembrane region" description="Helical" evidence="2">
    <location>
        <begin position="71"/>
        <end position="91"/>
    </location>
</feature>
<dbReference type="SUPFAM" id="SSF103473">
    <property type="entry name" value="MFS general substrate transporter"/>
    <property type="match status" value="1"/>
</dbReference>
<organism evidence="3 4">
    <name type="scientific">Nocardiopsis flavescens</name>
    <dbReference type="NCBI Taxonomy" id="758803"/>
    <lineage>
        <taxon>Bacteria</taxon>
        <taxon>Bacillati</taxon>
        <taxon>Actinomycetota</taxon>
        <taxon>Actinomycetes</taxon>
        <taxon>Streptosporangiales</taxon>
        <taxon>Nocardiopsidaceae</taxon>
        <taxon>Nocardiopsis</taxon>
    </lineage>
</organism>
<gene>
    <name evidence="3" type="ORF">SAMN05421803_12334</name>
</gene>
<feature type="transmembrane region" description="Helical" evidence="2">
    <location>
        <begin position="300"/>
        <end position="321"/>
    </location>
</feature>
<feature type="transmembrane region" description="Helical" evidence="2">
    <location>
        <begin position="97"/>
        <end position="120"/>
    </location>
</feature>
<dbReference type="RefSeq" id="WP_073382927.1">
    <property type="nucleotide sequence ID" value="NZ_FQZK01000023.1"/>
</dbReference>
<feature type="transmembrane region" description="Helical" evidence="2">
    <location>
        <begin position="242"/>
        <end position="265"/>
    </location>
</feature>
<keyword evidence="2" id="KW-0812">Transmembrane</keyword>
<dbReference type="Gene3D" id="1.20.1250.20">
    <property type="entry name" value="MFS general substrate transporter like domains"/>
    <property type="match status" value="2"/>
</dbReference>
<evidence type="ECO:0000256" key="2">
    <source>
        <dbReference type="SAM" id="Phobius"/>
    </source>
</evidence>
<dbReference type="Pfam" id="PF07690">
    <property type="entry name" value="MFS_1"/>
    <property type="match status" value="1"/>
</dbReference>
<keyword evidence="2" id="KW-0472">Membrane</keyword>
<feature type="compositionally biased region" description="Pro residues" evidence="1">
    <location>
        <begin position="387"/>
        <end position="396"/>
    </location>
</feature>
<feature type="transmembrane region" description="Helical" evidence="2">
    <location>
        <begin position="362"/>
        <end position="380"/>
    </location>
</feature>
<feature type="transmembrane region" description="Helical" evidence="2">
    <location>
        <begin position="9"/>
        <end position="27"/>
    </location>
</feature>
<feature type="transmembrane region" description="Helical" evidence="2">
    <location>
        <begin position="159"/>
        <end position="175"/>
    </location>
</feature>
<keyword evidence="2" id="KW-1133">Transmembrane helix</keyword>
<dbReference type="InterPro" id="IPR011701">
    <property type="entry name" value="MFS"/>
</dbReference>
<feature type="transmembrane region" description="Helical" evidence="2">
    <location>
        <begin position="47"/>
        <end position="64"/>
    </location>
</feature>
<dbReference type="OrthoDB" id="8579878at2"/>
<feature type="compositionally biased region" description="Low complexity" evidence="1">
    <location>
        <begin position="397"/>
        <end position="429"/>
    </location>
</feature>
<feature type="transmembrane region" description="Helical" evidence="2">
    <location>
        <begin position="272"/>
        <end position="294"/>
    </location>
</feature>
<feature type="region of interest" description="Disordered" evidence="1">
    <location>
        <begin position="387"/>
        <end position="441"/>
    </location>
</feature>
<feature type="transmembrane region" description="Helical" evidence="2">
    <location>
        <begin position="132"/>
        <end position="153"/>
    </location>
</feature>
<sequence length="441" mass="44357">MSGASFRRLYLLVILLHLVSDVALSPFYPQLFERLFGVTDPGATGVYIWVCRVTALAAMPLWGLVARRFSLASLVLGSLGAAAVLELLLAVSPTYPVFLAVSAVQVAVTMAFTLAYPAFVGTGTDRVRDVTVFAYVVNGGTVVATLIGAGIMALSQPRWGIAACALLYVALAVLCHRRLPRERRAAPAVADAPAADRAAPRAAPAPRGAVAAIAAVGAVVLAVEVARLVVRPFFTVYAEGGGVGTTAAAVLFLLPQVAVVAVLPLAGRAHALLGRALLPAACLLAAAGLAGQFLTGDTALLALARVVFGIGLGLGHVALDLRVFAVTGTDGPAFSAVATVRVAATLVSPVAATALAGAGLGLPLLAGAGLFAVLALLLSLPARLPPAPDGGPPPTAPETTRGPEAAPAPETARAPGTAPAPRAAPAGDDPSAHRTESPHHA</sequence>